<dbReference type="AlphaFoldDB" id="A0A3Q3IHM3"/>
<keyword evidence="8" id="KW-1185">Reference proteome</keyword>
<evidence type="ECO:0000256" key="1">
    <source>
        <dbReference type="ARBA" id="ARBA00022723"/>
    </source>
</evidence>
<dbReference type="SMART" id="SM00692">
    <property type="entry name" value="DM3"/>
    <property type="match status" value="1"/>
</dbReference>
<reference evidence="7" key="2">
    <citation type="submission" date="2025-09" db="UniProtKB">
        <authorList>
            <consortium name="Ensembl"/>
        </authorList>
    </citation>
    <scope>IDENTIFICATION</scope>
</reference>
<evidence type="ECO:0000259" key="6">
    <source>
        <dbReference type="PROSITE" id="PS50950"/>
    </source>
</evidence>
<evidence type="ECO:0000256" key="5">
    <source>
        <dbReference type="PROSITE-ProRule" id="PRU00309"/>
    </source>
</evidence>
<feature type="domain" description="THAP-type" evidence="6">
    <location>
        <begin position="1"/>
        <end position="73"/>
    </location>
</feature>
<organism evidence="7 8">
    <name type="scientific">Monopterus albus</name>
    <name type="common">Swamp eel</name>
    <dbReference type="NCBI Taxonomy" id="43700"/>
    <lineage>
        <taxon>Eukaryota</taxon>
        <taxon>Metazoa</taxon>
        <taxon>Chordata</taxon>
        <taxon>Craniata</taxon>
        <taxon>Vertebrata</taxon>
        <taxon>Euteleostomi</taxon>
        <taxon>Actinopterygii</taxon>
        <taxon>Neopterygii</taxon>
        <taxon>Teleostei</taxon>
        <taxon>Neoteleostei</taxon>
        <taxon>Acanthomorphata</taxon>
        <taxon>Anabantaria</taxon>
        <taxon>Synbranchiformes</taxon>
        <taxon>Synbranchidae</taxon>
        <taxon>Monopterus</taxon>
    </lineage>
</organism>
<keyword evidence="2 5" id="KW-0863">Zinc-finger</keyword>
<sequence length="99" mass="11047">LGAFFHYLPEDPLLWQKWLEFICCNCALTLSGVEVIQICSTHFIEESFLSFIQKALGFTKKLILKPDAIPTVSFSVQGHTAEAAQSSQPLPNVHAKRSL</sequence>
<protein>
    <recommendedName>
        <fullName evidence="6">THAP-type domain-containing protein</fullName>
    </recommendedName>
</protein>
<dbReference type="Pfam" id="PF05485">
    <property type="entry name" value="THAP"/>
    <property type="match status" value="1"/>
</dbReference>
<keyword evidence="1" id="KW-0479">Metal-binding</keyword>
<keyword evidence="3" id="KW-0862">Zinc</keyword>
<accession>A0A3Q3IHM3</accession>
<dbReference type="PROSITE" id="PS50950">
    <property type="entry name" value="ZF_THAP"/>
    <property type="match status" value="1"/>
</dbReference>
<evidence type="ECO:0000313" key="8">
    <source>
        <dbReference type="Proteomes" id="UP000261600"/>
    </source>
</evidence>
<dbReference type="Proteomes" id="UP000261600">
    <property type="component" value="Unplaced"/>
</dbReference>
<evidence type="ECO:0000313" key="7">
    <source>
        <dbReference type="Ensembl" id="ENSMALP00000004003.1"/>
    </source>
</evidence>
<keyword evidence="4 5" id="KW-0238">DNA-binding</keyword>
<dbReference type="Ensembl" id="ENSMALT00000004104.1">
    <property type="protein sequence ID" value="ENSMALP00000004003.1"/>
    <property type="gene ID" value="ENSMALG00000002929.1"/>
</dbReference>
<dbReference type="SUPFAM" id="SSF57716">
    <property type="entry name" value="Glucocorticoid receptor-like (DNA-binding domain)"/>
    <property type="match status" value="1"/>
</dbReference>
<evidence type="ECO:0000256" key="4">
    <source>
        <dbReference type="ARBA" id="ARBA00023125"/>
    </source>
</evidence>
<evidence type="ECO:0000256" key="2">
    <source>
        <dbReference type="ARBA" id="ARBA00022771"/>
    </source>
</evidence>
<reference evidence="7" key="1">
    <citation type="submission" date="2025-08" db="UniProtKB">
        <authorList>
            <consortium name="Ensembl"/>
        </authorList>
    </citation>
    <scope>IDENTIFICATION</scope>
</reference>
<dbReference type="InterPro" id="IPR006612">
    <property type="entry name" value="THAP_Znf"/>
</dbReference>
<dbReference type="GO" id="GO:0008270">
    <property type="term" value="F:zinc ion binding"/>
    <property type="evidence" value="ECO:0007669"/>
    <property type="project" value="UniProtKB-KW"/>
</dbReference>
<proteinExistence type="predicted"/>
<name>A0A3Q3IHM3_MONAL</name>
<dbReference type="GO" id="GO:0003677">
    <property type="term" value="F:DNA binding"/>
    <property type="evidence" value="ECO:0007669"/>
    <property type="project" value="UniProtKB-UniRule"/>
</dbReference>
<evidence type="ECO:0000256" key="3">
    <source>
        <dbReference type="ARBA" id="ARBA00022833"/>
    </source>
</evidence>